<evidence type="ECO:0000259" key="9">
    <source>
        <dbReference type="PROSITE" id="PS50157"/>
    </source>
</evidence>
<evidence type="ECO:0000256" key="6">
    <source>
        <dbReference type="ARBA" id="ARBA00023242"/>
    </source>
</evidence>
<dbReference type="GO" id="GO:0008270">
    <property type="term" value="F:zinc ion binding"/>
    <property type="evidence" value="ECO:0007669"/>
    <property type="project" value="UniProtKB-KW"/>
</dbReference>
<feature type="compositionally biased region" description="Polar residues" evidence="8">
    <location>
        <begin position="350"/>
        <end position="363"/>
    </location>
</feature>
<evidence type="ECO:0000256" key="2">
    <source>
        <dbReference type="ARBA" id="ARBA00022723"/>
    </source>
</evidence>
<feature type="compositionally biased region" description="Low complexity" evidence="8">
    <location>
        <begin position="1035"/>
        <end position="1059"/>
    </location>
</feature>
<dbReference type="InParanoid" id="A0A316YSH7"/>
<keyword evidence="3" id="KW-0677">Repeat</keyword>
<dbReference type="GO" id="GO:0000978">
    <property type="term" value="F:RNA polymerase II cis-regulatory region sequence-specific DNA binding"/>
    <property type="evidence" value="ECO:0007669"/>
    <property type="project" value="TreeGrafter"/>
</dbReference>
<keyword evidence="5" id="KW-0862">Zinc</keyword>
<gene>
    <name evidence="10" type="ORF">FA10DRAFT_121320</name>
</gene>
<feature type="compositionally biased region" description="Polar residues" evidence="8">
    <location>
        <begin position="913"/>
        <end position="927"/>
    </location>
</feature>
<feature type="compositionally biased region" description="Low complexity" evidence="8">
    <location>
        <begin position="1012"/>
        <end position="1022"/>
    </location>
</feature>
<proteinExistence type="predicted"/>
<dbReference type="InterPro" id="IPR013087">
    <property type="entry name" value="Znf_C2H2_type"/>
</dbReference>
<comment type="subcellular location">
    <subcellularLocation>
        <location evidence="1">Nucleus</location>
    </subcellularLocation>
</comment>
<feature type="compositionally biased region" description="Polar residues" evidence="8">
    <location>
        <begin position="326"/>
        <end position="342"/>
    </location>
</feature>
<keyword evidence="11" id="KW-1185">Reference proteome</keyword>
<reference evidence="10 11" key="1">
    <citation type="journal article" date="2018" name="Mol. Biol. Evol.">
        <title>Broad Genomic Sampling Reveals a Smut Pathogenic Ancestry of the Fungal Clade Ustilaginomycotina.</title>
        <authorList>
            <person name="Kijpornyongpan T."/>
            <person name="Mondo S.J."/>
            <person name="Barry K."/>
            <person name="Sandor L."/>
            <person name="Lee J."/>
            <person name="Lipzen A."/>
            <person name="Pangilinan J."/>
            <person name="LaButti K."/>
            <person name="Hainaut M."/>
            <person name="Henrissat B."/>
            <person name="Grigoriev I.V."/>
            <person name="Spatafora J.W."/>
            <person name="Aime M.C."/>
        </authorList>
    </citation>
    <scope>NUCLEOTIDE SEQUENCE [LARGE SCALE GENOMIC DNA]</scope>
    <source>
        <strain evidence="10 11">MCA 4198</strain>
    </source>
</reference>
<dbReference type="SUPFAM" id="SSF57667">
    <property type="entry name" value="beta-beta-alpha zinc fingers"/>
    <property type="match status" value="1"/>
</dbReference>
<feature type="compositionally biased region" description="Polar residues" evidence="8">
    <location>
        <begin position="938"/>
        <end position="959"/>
    </location>
</feature>
<sequence>MAPPSSPPLSSSTTSASFDAPMQQRHGIPFPQSGNSPPHSPRRRAAAAAAAAAPFATTQGLSSAGAGRPGGADTVSTAPSAWRHHQHTSSQSSVSSASSSSSGPTRGASSDAGHFVAPRTPASAELPRRSTHQHSPTATAGSGSTGQRGAELAVASSSAISGGSLPSIRNLLSTLSQDPGAPRHLSSVNSASTAASMRRSPSAPDLGLRSDAGPSAQALSSLPSSSSSSLLSSGSMDDTEMSDATAINAHPRAHPYVPPHAHPRSHLRSLTQVDPRQRSWSTVLSPTVGAVGATERSFSPSRRPPLSPSAFAHGIGLQPMTPQVPLVQTQVASRSSRPNTASVDERKTRTSPMHGQQSPSSPTMALIDDESSSSSGKRSPPETHAHLPPSVRRRHTVGALDEPTELHRSHQHQQLSAAAPSSPLRHGQHQHRTYHTTPPHRLPLTPRAEMELAPLPDSPTTPTALPRQQQQQQQQQATPHGYAYRSHQAQAHAHAQAHAQAHAHAQAQSRGYPASRFYMNTMLPSAGSMPSLSSSSSLSLGSDRARFDSLEGPRSSGMERRFTFSTASQQSINSEVATTTYATSPSSSVWHSRSSTLDSIEAPSSMSSSDHKSLPMPPPRSSSLASDMTMPPRTPHEGLRNNHDPYAPSGLYGHQHHALQQPRDHDHHQQQQQHQQDNYLYPGSEAHASAVSRPRAKTMAFADRPIARLPSHAQHLYMQQQQQQHQQQHMQHMQQVQQHQFHGQLLRQMDSSYNHQQQHLGETHSLPQRVSSMSLGNKPSTSQQPWKGAQQVVALVGVGQYKYACPHCDKRFSRPSSLKIHVHSHTGEKPYKCSRPDCRRGFSVQSNLRRHERNHDEKEAAAAAAAAATRSADLSMTHAPSAREMMQRHHAPPQHHHGYRGAPPLPPVHHPYSRQSLQGSHRSQSNPKPHALMAMTTKKGTMTSQDHPSQSSLYSQTSQGRRHESFSSNNDDMTDPSESGVGKVDEWEDEEDEIGVESDDPNDAMSESDSRLSAAAGLSGLLNPVQRRSSGDSGHTPTSSHGIISTTPSSTSTSTSTIS</sequence>
<organism evidence="10 11">
    <name type="scientific">Acaromyces ingoldii</name>
    <dbReference type="NCBI Taxonomy" id="215250"/>
    <lineage>
        <taxon>Eukaryota</taxon>
        <taxon>Fungi</taxon>
        <taxon>Dikarya</taxon>
        <taxon>Basidiomycota</taxon>
        <taxon>Ustilaginomycotina</taxon>
        <taxon>Exobasidiomycetes</taxon>
        <taxon>Exobasidiales</taxon>
        <taxon>Cryptobasidiaceae</taxon>
        <taxon>Acaromyces</taxon>
    </lineage>
</organism>
<feature type="compositionally biased region" description="Low complexity" evidence="8">
    <location>
        <begin position="577"/>
        <end position="595"/>
    </location>
</feature>
<feature type="compositionally biased region" description="Basic residues" evidence="8">
    <location>
        <begin position="888"/>
        <end position="899"/>
    </location>
</feature>
<name>A0A316YSH7_9BASI</name>
<dbReference type="EMBL" id="KZ819636">
    <property type="protein sequence ID" value="PWN90685.1"/>
    <property type="molecule type" value="Genomic_DNA"/>
</dbReference>
<feature type="compositionally biased region" description="Polar residues" evidence="8">
    <location>
        <begin position="268"/>
        <end position="278"/>
    </location>
</feature>
<feature type="compositionally biased region" description="Polar residues" evidence="8">
    <location>
        <begin position="186"/>
        <end position="195"/>
    </location>
</feature>
<dbReference type="SMART" id="SM00355">
    <property type="entry name" value="ZnF_C2H2"/>
    <property type="match status" value="2"/>
</dbReference>
<dbReference type="InterPro" id="IPR036236">
    <property type="entry name" value="Znf_C2H2_sf"/>
</dbReference>
<accession>A0A316YSH7</accession>
<dbReference type="Pfam" id="PF00096">
    <property type="entry name" value="zf-C2H2"/>
    <property type="match status" value="2"/>
</dbReference>
<evidence type="ECO:0000256" key="8">
    <source>
        <dbReference type="SAM" id="MobiDB-lite"/>
    </source>
</evidence>
<feature type="compositionally biased region" description="Basic and acidic residues" evidence="8">
    <location>
        <begin position="543"/>
        <end position="562"/>
    </location>
</feature>
<evidence type="ECO:0000313" key="11">
    <source>
        <dbReference type="Proteomes" id="UP000245768"/>
    </source>
</evidence>
<feature type="compositionally biased region" description="Low complexity" evidence="8">
    <location>
        <begin position="155"/>
        <end position="168"/>
    </location>
</feature>
<keyword evidence="4 7" id="KW-0863">Zinc-finger</keyword>
<protein>
    <recommendedName>
        <fullName evidence="9">C2H2-type domain-containing protein</fullName>
    </recommendedName>
</protein>
<dbReference type="FunFam" id="3.30.160.60:FF:000358">
    <property type="entry name" value="zinc finger protein 24"/>
    <property type="match status" value="1"/>
</dbReference>
<feature type="region of interest" description="Disordered" evidence="8">
    <location>
        <begin position="527"/>
        <end position="676"/>
    </location>
</feature>
<evidence type="ECO:0000256" key="7">
    <source>
        <dbReference type="PROSITE-ProRule" id="PRU00042"/>
    </source>
</evidence>
<dbReference type="PROSITE" id="PS00028">
    <property type="entry name" value="ZINC_FINGER_C2H2_1"/>
    <property type="match status" value="2"/>
</dbReference>
<feature type="compositionally biased region" description="Low complexity" evidence="8">
    <location>
        <begin position="88"/>
        <end position="110"/>
    </location>
</feature>
<dbReference type="PANTHER" id="PTHR24376">
    <property type="entry name" value="ZINC FINGER PROTEIN"/>
    <property type="match status" value="1"/>
</dbReference>
<feature type="domain" description="C2H2-type" evidence="9">
    <location>
        <begin position="803"/>
        <end position="830"/>
    </location>
</feature>
<feature type="compositionally biased region" description="Low complexity" evidence="8">
    <location>
        <begin position="435"/>
        <end position="447"/>
    </location>
</feature>
<evidence type="ECO:0000256" key="1">
    <source>
        <dbReference type="ARBA" id="ARBA00004123"/>
    </source>
</evidence>
<feature type="domain" description="C2H2-type" evidence="9">
    <location>
        <begin position="831"/>
        <end position="860"/>
    </location>
</feature>
<evidence type="ECO:0000256" key="4">
    <source>
        <dbReference type="ARBA" id="ARBA00022771"/>
    </source>
</evidence>
<dbReference type="Proteomes" id="UP000245768">
    <property type="component" value="Unassembled WGS sequence"/>
</dbReference>
<feature type="compositionally biased region" description="Polar residues" evidence="8">
    <location>
        <begin position="133"/>
        <end position="147"/>
    </location>
</feature>
<dbReference type="AlphaFoldDB" id="A0A316YSH7"/>
<dbReference type="PANTHER" id="PTHR24376:SF216">
    <property type="entry name" value="ZINC FINGER PROTEIN 420-LIKE"/>
    <property type="match status" value="1"/>
</dbReference>
<keyword evidence="2" id="KW-0479">Metal-binding</keyword>
<dbReference type="PROSITE" id="PS50157">
    <property type="entry name" value="ZINC_FINGER_C2H2_2"/>
    <property type="match status" value="2"/>
</dbReference>
<feature type="compositionally biased region" description="Low complexity" evidence="8">
    <location>
        <begin position="8"/>
        <end position="17"/>
    </location>
</feature>
<evidence type="ECO:0000313" key="10">
    <source>
        <dbReference type="EMBL" id="PWN90685.1"/>
    </source>
</evidence>
<dbReference type="GO" id="GO:0005634">
    <property type="term" value="C:nucleus"/>
    <property type="evidence" value="ECO:0007669"/>
    <property type="project" value="UniProtKB-SubCell"/>
</dbReference>
<dbReference type="GO" id="GO:0001228">
    <property type="term" value="F:DNA-binding transcription activator activity, RNA polymerase II-specific"/>
    <property type="evidence" value="ECO:0007669"/>
    <property type="project" value="TreeGrafter"/>
</dbReference>
<evidence type="ECO:0000256" key="3">
    <source>
        <dbReference type="ARBA" id="ARBA00022737"/>
    </source>
</evidence>
<dbReference type="FunFam" id="3.30.160.60:FF:000100">
    <property type="entry name" value="Zinc finger 45-like"/>
    <property type="match status" value="1"/>
</dbReference>
<dbReference type="Gene3D" id="3.30.160.60">
    <property type="entry name" value="Classic Zinc Finger"/>
    <property type="match status" value="2"/>
</dbReference>
<keyword evidence="6" id="KW-0539">Nucleus</keyword>
<dbReference type="RefSeq" id="XP_025377883.1">
    <property type="nucleotide sequence ID" value="XM_025517922.1"/>
</dbReference>
<dbReference type="GeneID" id="37039838"/>
<feature type="region of interest" description="Disordered" evidence="8">
    <location>
        <begin position="1"/>
        <end position="278"/>
    </location>
</feature>
<feature type="region of interest" description="Disordered" evidence="8">
    <location>
        <begin position="882"/>
        <end position="1059"/>
    </location>
</feature>
<feature type="compositionally biased region" description="Basic and acidic residues" evidence="8">
    <location>
        <begin position="634"/>
        <end position="643"/>
    </location>
</feature>
<dbReference type="OrthoDB" id="6077919at2759"/>
<feature type="compositionally biased region" description="Low complexity" evidence="8">
    <location>
        <begin position="487"/>
        <end position="508"/>
    </location>
</feature>
<feature type="compositionally biased region" description="Polar residues" evidence="8">
    <location>
        <begin position="563"/>
        <end position="576"/>
    </location>
</feature>
<feature type="region of interest" description="Disordered" evidence="8">
    <location>
        <begin position="290"/>
        <end position="508"/>
    </location>
</feature>
<feature type="compositionally biased region" description="Polar residues" evidence="8">
    <location>
        <begin position="458"/>
        <end position="467"/>
    </location>
</feature>
<evidence type="ECO:0000256" key="5">
    <source>
        <dbReference type="ARBA" id="ARBA00022833"/>
    </source>
</evidence>
<dbReference type="STRING" id="215250.A0A316YSH7"/>
<feature type="compositionally biased region" description="Low complexity" evidence="8">
    <location>
        <begin position="213"/>
        <end position="235"/>
    </location>
</feature>
<feature type="compositionally biased region" description="Polar residues" evidence="8">
    <location>
        <begin position="596"/>
        <end position="608"/>
    </location>
</feature>
<feature type="compositionally biased region" description="Low complexity" evidence="8">
    <location>
        <begin position="527"/>
        <end position="542"/>
    </location>
</feature>
<feature type="compositionally biased region" description="Acidic residues" evidence="8">
    <location>
        <begin position="986"/>
        <end position="1002"/>
    </location>
</feature>